<dbReference type="PANTHER" id="PTHR37168">
    <property type="entry name" value="CRISPR-ASSOCIATED EXONUCLEASE CAS4"/>
    <property type="match status" value="1"/>
</dbReference>
<dbReference type="InterPro" id="IPR013343">
    <property type="entry name" value="CRISPR-assoc_prot_Cas4"/>
</dbReference>
<sequence length="168" mass="20582">MALIGGAYIYYYFVCKRKLWFYANKITMEHESDLVQIGKYIELFYKEKHKYERKVIINEISPDVIKRYKDFVLVFEIKKSDKFKEAALWQLKYYLWYLKRLGLNVKGKLVIPEYNKEEYIELTEKDERKIKEILNEIKRIISMDKPPREVFKDYCKACAYYPLCWEGY</sequence>
<comment type="similarity">
    <text evidence="9">Belongs to the CRISPR-associated exonuclease Cas4 family.</text>
</comment>
<evidence type="ECO:0000256" key="6">
    <source>
        <dbReference type="ARBA" id="ARBA00023014"/>
    </source>
</evidence>
<comment type="cofactor">
    <cofactor evidence="9">
        <name>iron-sulfur cluster</name>
        <dbReference type="ChEBI" id="CHEBI:30408"/>
    </cofactor>
</comment>
<dbReference type="GO" id="GO:0051536">
    <property type="term" value="F:iron-sulfur cluster binding"/>
    <property type="evidence" value="ECO:0007669"/>
    <property type="project" value="UniProtKB-KW"/>
</dbReference>
<keyword evidence="12" id="KW-1185">Reference proteome</keyword>
<evidence type="ECO:0000256" key="8">
    <source>
        <dbReference type="ARBA" id="ARBA00023211"/>
    </source>
</evidence>
<evidence type="ECO:0000313" key="11">
    <source>
        <dbReference type="EMBL" id="AAR38877.1"/>
    </source>
</evidence>
<keyword evidence="5 9" id="KW-0408">Iron</keyword>
<feature type="domain" description="DUF83" evidence="10">
    <location>
        <begin position="6"/>
        <end position="165"/>
    </location>
</feature>
<dbReference type="AlphaFoldDB" id="Q74N40"/>
<dbReference type="GO" id="GO:0004527">
    <property type="term" value="F:exonuclease activity"/>
    <property type="evidence" value="ECO:0007669"/>
    <property type="project" value="UniProtKB-KW"/>
</dbReference>
<keyword evidence="8 9" id="KW-0464">Manganese</keyword>
<dbReference type="Proteomes" id="UP000000578">
    <property type="component" value="Chromosome"/>
</dbReference>
<keyword evidence="3 9" id="KW-0378">Hydrolase</keyword>
<keyword evidence="1 9" id="KW-0540">Nuclease</keyword>
<proteinExistence type="inferred from homology"/>
<dbReference type="STRING" id="228908.NEQ021"/>
<dbReference type="BioCyc" id="NEQU228908:GJB6-24-MONOMER"/>
<evidence type="ECO:0000256" key="5">
    <source>
        <dbReference type="ARBA" id="ARBA00023004"/>
    </source>
</evidence>
<dbReference type="PATRIC" id="fig|228908.8.peg.21"/>
<dbReference type="EnsemblBacteria" id="AAR38877">
    <property type="protein sequence ID" value="AAR38877"/>
    <property type="gene ID" value="NEQ021"/>
</dbReference>
<accession>Q74N40</accession>
<dbReference type="HOGENOM" id="CLU_133784_0_0_2"/>
<evidence type="ECO:0000259" key="10">
    <source>
        <dbReference type="Pfam" id="PF01930"/>
    </source>
</evidence>
<evidence type="ECO:0000256" key="7">
    <source>
        <dbReference type="ARBA" id="ARBA00023118"/>
    </source>
</evidence>
<reference evidence="11 12" key="1">
    <citation type="journal article" date="2003" name="Proc. Natl. Acad. Sci. U.S.A.">
        <title>The genome of Nanoarchaeum equitans: insights into early archaeal evolution and derived parasitism.</title>
        <authorList>
            <person name="Waters E."/>
            <person name="Hohn M.J."/>
            <person name="Ahel I."/>
            <person name="Graham D.E."/>
            <person name="Adams M.D."/>
            <person name="Barnstead M."/>
            <person name="Beeson K.Y."/>
            <person name="Bibbs L."/>
            <person name="Bolanos R."/>
            <person name="Keller M."/>
            <person name="Kretz K."/>
            <person name="Lin X."/>
            <person name="Mathur E."/>
            <person name="Ni J."/>
            <person name="Podar M."/>
            <person name="Richardson T."/>
            <person name="Sutton G.G."/>
            <person name="Simon M."/>
            <person name="Soll D."/>
            <person name="Stetter K.O."/>
            <person name="Short J.M."/>
            <person name="Noordewier M."/>
        </authorList>
    </citation>
    <scope>NUCLEOTIDE SEQUENCE [LARGE SCALE GENOMIC DNA]</scope>
    <source>
        <strain evidence="11 12">Kin4-M</strain>
    </source>
</reference>
<dbReference type="EC" id="3.1.12.1" evidence="9"/>
<organism evidence="11 12">
    <name type="scientific">Nanoarchaeum equitans (strain Kin4-M)</name>
    <dbReference type="NCBI Taxonomy" id="228908"/>
    <lineage>
        <taxon>Archaea</taxon>
        <taxon>Nanobdellota</taxon>
        <taxon>Candidatus Nanoarchaeia</taxon>
        <taxon>Nanoarchaeales</taxon>
        <taxon>Nanoarchaeaceae</taxon>
        <taxon>Nanoarchaeum</taxon>
    </lineage>
</organism>
<dbReference type="PANTHER" id="PTHR37168:SF2">
    <property type="entry name" value="CRISPR-ASSOCIATED EXONUCLEASE CAS4"/>
    <property type="match status" value="1"/>
</dbReference>
<comment type="function">
    <text evidence="9">CRISPR (clustered regularly interspaced short palindromic repeat) is an adaptive immune system that provides protection against mobile genetic elements (viruses, transposable elements and conjugative plasmids). CRISPR clusters contain sequences complementary to antecedent mobile elements and target invading nucleic acids. CRISPR clusters are transcribed and processed into CRISPR RNA (crRNA).</text>
</comment>
<dbReference type="KEGG" id="neq:NEQ021"/>
<name>Q74N40_NANEQ</name>
<evidence type="ECO:0000313" key="12">
    <source>
        <dbReference type="Proteomes" id="UP000000578"/>
    </source>
</evidence>
<comment type="cofactor">
    <cofactor evidence="9">
        <name>Mg(2+)</name>
        <dbReference type="ChEBI" id="CHEBI:18420"/>
    </cofactor>
    <cofactor evidence="9">
        <name>Mn(2+)</name>
        <dbReference type="ChEBI" id="CHEBI:29035"/>
    </cofactor>
    <text evidence="9">Mg(2+) or Mn(2+) required for ssDNA cleavage activity.</text>
</comment>
<protein>
    <recommendedName>
        <fullName evidence="9">CRISPR-associated exonuclease Cas4</fullName>
        <ecNumber evidence="9">3.1.12.1</ecNumber>
    </recommendedName>
</protein>
<dbReference type="InterPro" id="IPR022765">
    <property type="entry name" value="Dna2/Cas4_DUF83"/>
</dbReference>
<dbReference type="NCBIfam" id="TIGR00372">
    <property type="entry name" value="cas4"/>
    <property type="match status" value="1"/>
</dbReference>
<keyword evidence="6 9" id="KW-0411">Iron-sulfur</keyword>
<keyword evidence="2 9" id="KW-0479">Metal-binding</keyword>
<dbReference type="InterPro" id="IPR011604">
    <property type="entry name" value="PDDEXK-like_dom_sf"/>
</dbReference>
<dbReference type="GO" id="GO:0046872">
    <property type="term" value="F:metal ion binding"/>
    <property type="evidence" value="ECO:0007669"/>
    <property type="project" value="UniProtKB-KW"/>
</dbReference>
<dbReference type="Gene3D" id="3.90.320.10">
    <property type="match status" value="1"/>
</dbReference>
<evidence type="ECO:0000256" key="2">
    <source>
        <dbReference type="ARBA" id="ARBA00022723"/>
    </source>
</evidence>
<keyword evidence="4 9" id="KW-0269">Exonuclease</keyword>
<evidence type="ECO:0000256" key="1">
    <source>
        <dbReference type="ARBA" id="ARBA00022722"/>
    </source>
</evidence>
<dbReference type="EMBL" id="AE017199">
    <property type="protein sequence ID" value="AAR38877.1"/>
    <property type="molecule type" value="Genomic_DNA"/>
</dbReference>
<evidence type="ECO:0000256" key="9">
    <source>
        <dbReference type="RuleBase" id="RU365022"/>
    </source>
</evidence>
<evidence type="ECO:0000256" key="3">
    <source>
        <dbReference type="ARBA" id="ARBA00022801"/>
    </source>
</evidence>
<dbReference type="GO" id="GO:0051607">
    <property type="term" value="P:defense response to virus"/>
    <property type="evidence" value="ECO:0007669"/>
    <property type="project" value="UniProtKB-KW"/>
</dbReference>
<keyword evidence="7 9" id="KW-0051">Antiviral defense</keyword>
<dbReference type="Pfam" id="PF01930">
    <property type="entry name" value="Cas_Cas4"/>
    <property type="match status" value="1"/>
</dbReference>
<evidence type="ECO:0000256" key="4">
    <source>
        <dbReference type="ARBA" id="ARBA00022839"/>
    </source>
</evidence>
<gene>
    <name evidence="11" type="ordered locus">NEQ021</name>
</gene>